<reference evidence="2 3" key="1">
    <citation type="submission" date="2016-08" db="EMBL/GenBank/DDBJ databases">
        <title>Characterization and recognition of Brachyspira hampsonii sp. nov., a novel intestinal spirochete that is pathogenic to pigs.</title>
        <authorList>
            <person name="Mirajkar N."/>
            <person name="La T."/>
            <person name="Phillips N."/>
            <person name="Hampson D."/>
            <person name="Gebhart C."/>
        </authorList>
    </citation>
    <scope>NUCLEOTIDE SEQUENCE [LARGE SCALE GENOMIC DNA]</scope>
    <source>
        <strain evidence="2 3">P280/1</strain>
    </source>
</reference>
<protein>
    <submittedName>
        <fullName evidence="2">Uncharacterized protein</fullName>
    </submittedName>
</protein>
<dbReference type="Proteomes" id="UP000095247">
    <property type="component" value="Unassembled WGS sequence"/>
</dbReference>
<proteinExistence type="predicted"/>
<feature type="coiled-coil region" evidence="1">
    <location>
        <begin position="35"/>
        <end position="87"/>
    </location>
</feature>
<evidence type="ECO:0000256" key="1">
    <source>
        <dbReference type="SAM" id="Coils"/>
    </source>
</evidence>
<keyword evidence="1" id="KW-0175">Coiled coil</keyword>
<gene>
    <name evidence="2" type="ORF">BFL38_10685</name>
</gene>
<evidence type="ECO:0000313" key="2">
    <source>
        <dbReference type="EMBL" id="OEJ15915.1"/>
    </source>
</evidence>
<name>A0A1E5NID0_9SPIR</name>
<comment type="caution">
    <text evidence="2">The sequence shown here is derived from an EMBL/GenBank/DDBJ whole genome shotgun (WGS) entry which is preliminary data.</text>
</comment>
<feature type="coiled-coil region" evidence="1">
    <location>
        <begin position="140"/>
        <end position="233"/>
    </location>
</feature>
<organism evidence="2 3">
    <name type="scientific">Brachyspira hampsonii</name>
    <dbReference type="NCBI Taxonomy" id="1287055"/>
    <lineage>
        <taxon>Bacteria</taxon>
        <taxon>Pseudomonadati</taxon>
        <taxon>Spirochaetota</taxon>
        <taxon>Spirochaetia</taxon>
        <taxon>Brachyspirales</taxon>
        <taxon>Brachyspiraceae</taxon>
        <taxon>Brachyspira</taxon>
    </lineage>
</organism>
<evidence type="ECO:0000313" key="3">
    <source>
        <dbReference type="Proteomes" id="UP000095247"/>
    </source>
</evidence>
<dbReference type="EMBL" id="MDCO01000001">
    <property type="protein sequence ID" value="OEJ15915.1"/>
    <property type="molecule type" value="Genomic_DNA"/>
</dbReference>
<sequence>MENSIKENISNTVYASVNENNSKYDELINQLGVKTEDNKKEIDSLNTRFEEVREEQTKFLKEEKENLNNLKEELSNSVDEKIDEKIEKNNTTYNSIALEHNLKTFKELYGLKKVQKDLEDSILVNNSKYDELINQLGVKTEDNKKEIDILTNKLEESRDEQTKFLEEEKENLNNLKEELSNSVDEKIDERIEKNNSNYNSIMLEQNLKNFKEISDLRKNYKDLENSIKENISNTVYASVNENNSKYDELIYQLGVKTEDN</sequence>
<dbReference type="AlphaFoldDB" id="A0A1E5NID0"/>
<dbReference type="RefSeq" id="WP_069725388.1">
    <property type="nucleotide sequence ID" value="NZ_MDCO01000001.1"/>
</dbReference>
<accession>A0A1E5NID0</accession>